<feature type="coiled-coil region" evidence="1">
    <location>
        <begin position="62"/>
        <end position="89"/>
    </location>
</feature>
<proteinExistence type="predicted"/>
<dbReference type="EMBL" id="KL142470">
    <property type="protein sequence ID" value="KDR65236.1"/>
    <property type="molecule type" value="Genomic_DNA"/>
</dbReference>
<keyword evidence="1" id="KW-0175">Coiled coil</keyword>
<organism evidence="2 3">
    <name type="scientific">Galerina marginata (strain CBS 339.88)</name>
    <dbReference type="NCBI Taxonomy" id="685588"/>
    <lineage>
        <taxon>Eukaryota</taxon>
        <taxon>Fungi</taxon>
        <taxon>Dikarya</taxon>
        <taxon>Basidiomycota</taxon>
        <taxon>Agaricomycotina</taxon>
        <taxon>Agaricomycetes</taxon>
        <taxon>Agaricomycetidae</taxon>
        <taxon>Agaricales</taxon>
        <taxon>Agaricineae</taxon>
        <taxon>Strophariaceae</taxon>
        <taxon>Galerina</taxon>
    </lineage>
</organism>
<reference evidence="3" key="1">
    <citation type="journal article" date="2014" name="Proc. Natl. Acad. Sci. U.S.A.">
        <title>Extensive sampling of basidiomycete genomes demonstrates inadequacy of the white-rot/brown-rot paradigm for wood decay fungi.</title>
        <authorList>
            <person name="Riley R."/>
            <person name="Salamov A.A."/>
            <person name="Brown D.W."/>
            <person name="Nagy L.G."/>
            <person name="Floudas D."/>
            <person name="Held B.W."/>
            <person name="Levasseur A."/>
            <person name="Lombard V."/>
            <person name="Morin E."/>
            <person name="Otillar R."/>
            <person name="Lindquist E.A."/>
            <person name="Sun H."/>
            <person name="LaButti K.M."/>
            <person name="Schmutz J."/>
            <person name="Jabbour D."/>
            <person name="Luo H."/>
            <person name="Baker S.E."/>
            <person name="Pisabarro A.G."/>
            <person name="Walton J.D."/>
            <person name="Blanchette R.A."/>
            <person name="Henrissat B."/>
            <person name="Martin F."/>
            <person name="Cullen D."/>
            <person name="Hibbett D.S."/>
            <person name="Grigoriev I.V."/>
        </authorList>
    </citation>
    <scope>NUCLEOTIDE SEQUENCE [LARGE SCALE GENOMIC DNA]</scope>
    <source>
        <strain evidence="3">CBS 339.88</strain>
    </source>
</reference>
<evidence type="ECO:0000256" key="1">
    <source>
        <dbReference type="SAM" id="Coils"/>
    </source>
</evidence>
<dbReference type="OrthoDB" id="3060861at2759"/>
<name>A0A067S364_GALM3</name>
<feature type="non-terminal residue" evidence="2">
    <location>
        <position position="89"/>
    </location>
</feature>
<dbReference type="AlphaFoldDB" id="A0A067S364"/>
<keyword evidence="3" id="KW-1185">Reference proteome</keyword>
<accession>A0A067S364</accession>
<evidence type="ECO:0000313" key="3">
    <source>
        <dbReference type="Proteomes" id="UP000027222"/>
    </source>
</evidence>
<feature type="non-terminal residue" evidence="2">
    <location>
        <position position="1"/>
    </location>
</feature>
<gene>
    <name evidence="2" type="ORF">GALMADRAFT_27607</name>
</gene>
<protein>
    <submittedName>
        <fullName evidence="2">Uncharacterized protein</fullName>
    </submittedName>
</protein>
<dbReference type="Proteomes" id="UP000027222">
    <property type="component" value="Unassembled WGS sequence"/>
</dbReference>
<dbReference type="HOGENOM" id="CLU_169365_0_0_1"/>
<evidence type="ECO:0000313" key="2">
    <source>
        <dbReference type="EMBL" id="KDR65236.1"/>
    </source>
</evidence>
<sequence>EDLATETGCWMFLGAQHVTARGGAISYASPRLCREARSSAEQMATAFNTTASQLLSARRTEAVTFQRQLEVMRENKVAAEKKAEDAEAK</sequence>